<reference evidence="4 5" key="1">
    <citation type="journal article" date="2013" name="Genome Announc.">
        <title>Draft Genome Sequence of the Cellulolytic, Mesophilic, Anaerobic Bacterium Clostridium termitidis Strain CT1112 (DSM 5398).</title>
        <authorList>
            <person name="Lal S."/>
            <person name="Ramachandran U."/>
            <person name="Zhang X."/>
            <person name="Munir R."/>
            <person name="Sparling R."/>
            <person name="Levin D.B."/>
        </authorList>
    </citation>
    <scope>NUCLEOTIDE SEQUENCE [LARGE SCALE GENOMIC DNA]</scope>
    <source>
        <strain evidence="4 5">CT1112</strain>
    </source>
</reference>
<proteinExistence type="inferred from homology"/>
<dbReference type="eggNOG" id="COG2710">
    <property type="taxonomic scope" value="Bacteria"/>
</dbReference>
<dbReference type="STRING" id="1195236.CTER_3144"/>
<gene>
    <name evidence="4" type="ORF">CTER_3144</name>
</gene>
<dbReference type="InterPro" id="IPR000318">
    <property type="entry name" value="Nase_comp1_CS"/>
</dbReference>
<dbReference type="Gene3D" id="3.40.50.1980">
    <property type="entry name" value="Nitrogenase molybdenum iron protein domain"/>
    <property type="match status" value="3"/>
</dbReference>
<dbReference type="InterPro" id="IPR000510">
    <property type="entry name" value="Nase/OxRdtase_comp1"/>
</dbReference>
<accession>S0FHV4</accession>
<dbReference type="Pfam" id="PF00148">
    <property type="entry name" value="Oxidored_nitro"/>
    <property type="match status" value="1"/>
</dbReference>
<dbReference type="AlphaFoldDB" id="S0FHV4"/>
<evidence type="ECO:0000313" key="5">
    <source>
        <dbReference type="Proteomes" id="UP000014155"/>
    </source>
</evidence>
<dbReference type="EC" id="1.18.6.1" evidence="4"/>
<comment type="similarity">
    <text evidence="2">Belongs to the NifD/NifK/NifE/NifN family.</text>
</comment>
<dbReference type="PANTHER" id="PTHR42956:SF1">
    <property type="entry name" value="NITROGENASE IRON-MOLYBDENUM COFACTOR BIOSYNTHESIS PROTEIN NIFE"/>
    <property type="match status" value="1"/>
</dbReference>
<organism evidence="4 5">
    <name type="scientific">Ruminiclostridium cellobioparum subsp. termitidis CT1112</name>
    <dbReference type="NCBI Taxonomy" id="1195236"/>
    <lineage>
        <taxon>Bacteria</taxon>
        <taxon>Bacillati</taxon>
        <taxon>Bacillota</taxon>
        <taxon>Clostridia</taxon>
        <taxon>Eubacteriales</taxon>
        <taxon>Oscillospiraceae</taxon>
        <taxon>Ruminiclostridium</taxon>
    </lineage>
</organism>
<dbReference type="EMBL" id="AORV01000043">
    <property type="protein sequence ID" value="EMS71127.1"/>
    <property type="molecule type" value="Genomic_DNA"/>
</dbReference>
<keyword evidence="5" id="KW-1185">Reference proteome</keyword>
<name>S0FHV4_RUMCE</name>
<comment type="caution">
    <text evidence="4">The sequence shown here is derived from an EMBL/GenBank/DDBJ whole genome shotgun (WGS) entry which is preliminary data.</text>
</comment>
<feature type="domain" description="Nitrogenase/oxidoreductase component 1" evidence="3">
    <location>
        <begin position="51"/>
        <end position="466"/>
    </location>
</feature>
<evidence type="ECO:0000313" key="4">
    <source>
        <dbReference type="EMBL" id="EMS71127.1"/>
    </source>
</evidence>
<keyword evidence="1 2" id="KW-0535">Nitrogen fixation</keyword>
<evidence type="ECO:0000259" key="3">
    <source>
        <dbReference type="Pfam" id="PF00148"/>
    </source>
</evidence>
<dbReference type="Proteomes" id="UP000014155">
    <property type="component" value="Unassembled WGS sequence"/>
</dbReference>
<dbReference type="GO" id="GO:0016163">
    <property type="term" value="F:nitrogenase activity"/>
    <property type="evidence" value="ECO:0007669"/>
    <property type="project" value="UniProtKB-EC"/>
</dbReference>
<dbReference type="PATRIC" id="fig|1195236.3.peg.3370"/>
<dbReference type="InterPro" id="IPR049939">
    <property type="entry name" value="NifE-like"/>
</dbReference>
<dbReference type="SUPFAM" id="SSF53807">
    <property type="entry name" value="Helical backbone' metal receptor"/>
    <property type="match status" value="1"/>
</dbReference>
<dbReference type="PANTHER" id="PTHR42956">
    <property type="entry name" value="NITROGENASE IRON-MOLYBDENUM COFACTOR BIOSYNTHESIS PROTEIN NIFE"/>
    <property type="match status" value="1"/>
</dbReference>
<sequence>MNYIKEKTPPVREDRLKACNAFGGSCCELSRTGKKGCLNKTKRTFAQTQGCQLNLSMSILNTIRDSVVIIHGPIGCGGAGLSFGALTTQYHKLRDSNAKGYIWINTNLDEGDVINGGEQKLREAIIFADNEFRPSSIIIVNSCVPALIGDDIDGVVAGLQQQTAAKLVPVHCEGFKTKIMASAYDSAYHGILRNLVDKPEENGYLIEDELEVMKEKYRRSRNVNVLNVSSMSRADELELERLLKALELNVRFLPCFAHPDDFELATEAALNISICATHDDYFVKHLKEKYNIPYILHTIPIGIRNTGKWLLDIAGFFGETDRAKGLIEAETKALNKALEPFRNQLKGKRVLLSGGEIRILTTAELFQDIGFEVLGVRGYHYDEFADPLIDGLPGKENILFNVATGQPFEQANLLEELKPDLYVGHAGINGWAAKQGIPVFPIFVQSLNYMGYSGMYELTKRVAKVLKNTQFSKNLKNNIKLPYKAEWYGKNPFSYIDSSLAL</sequence>
<dbReference type="RefSeq" id="WP_004627160.1">
    <property type="nucleotide sequence ID" value="NZ_AORV01000043.1"/>
</dbReference>
<evidence type="ECO:0000256" key="2">
    <source>
        <dbReference type="RuleBase" id="RU004021"/>
    </source>
</evidence>
<keyword evidence="4" id="KW-0560">Oxidoreductase</keyword>
<protein>
    <submittedName>
        <fullName evidence="4">Nitrogenase molybdenum-iron protein, alpha and beta chain</fullName>
        <ecNumber evidence="4">1.18.6.1</ecNumber>
    </submittedName>
</protein>
<dbReference type="PROSITE" id="PS00699">
    <property type="entry name" value="NITROGENASE_1_1"/>
    <property type="match status" value="1"/>
</dbReference>
<evidence type="ECO:0000256" key="1">
    <source>
        <dbReference type="ARBA" id="ARBA00023231"/>
    </source>
</evidence>